<name>A0AAJ7DUK2_9HYME</name>
<accession>A0AAJ7DUK2</accession>
<dbReference type="CDD" id="cd01056">
    <property type="entry name" value="Euk_Ferritin"/>
    <property type="match status" value="1"/>
</dbReference>
<evidence type="ECO:0000256" key="2">
    <source>
        <dbReference type="ARBA" id="ARBA00022434"/>
    </source>
</evidence>
<keyword evidence="4 5" id="KW-0408">Iron</keyword>
<dbReference type="PANTHER" id="PTHR11431:SF51">
    <property type="entry name" value="FERRITIN"/>
    <property type="match status" value="1"/>
</dbReference>
<evidence type="ECO:0000313" key="10">
    <source>
        <dbReference type="RefSeq" id="XP_011496952.1"/>
    </source>
</evidence>
<proteinExistence type="inferred from homology"/>
<feature type="signal peptide" evidence="7">
    <location>
        <begin position="1"/>
        <end position="16"/>
    </location>
</feature>
<gene>
    <name evidence="10" type="primary">LOC105361465</name>
</gene>
<comment type="similarity">
    <text evidence="1 6">Belongs to the ferritin family.</text>
</comment>
<evidence type="ECO:0000256" key="4">
    <source>
        <dbReference type="ARBA" id="ARBA00023004"/>
    </source>
</evidence>
<feature type="chain" id="PRO_5042472928" description="Ferritin" evidence="7">
    <location>
        <begin position="17"/>
        <end position="222"/>
    </location>
</feature>
<dbReference type="SUPFAM" id="SSF47240">
    <property type="entry name" value="Ferritin-like"/>
    <property type="match status" value="1"/>
</dbReference>
<evidence type="ECO:0000256" key="7">
    <source>
        <dbReference type="SAM" id="SignalP"/>
    </source>
</evidence>
<feature type="domain" description="Ferritin-like diiron" evidence="8">
    <location>
        <begin position="48"/>
        <end position="203"/>
    </location>
</feature>
<dbReference type="InterPro" id="IPR009078">
    <property type="entry name" value="Ferritin-like_SF"/>
</dbReference>
<keyword evidence="7" id="KW-0732">Signal</keyword>
<dbReference type="GeneID" id="105361465"/>
<reference evidence="10" key="1">
    <citation type="submission" date="2025-08" db="UniProtKB">
        <authorList>
            <consortium name="RefSeq"/>
        </authorList>
    </citation>
    <scope>IDENTIFICATION</scope>
</reference>
<dbReference type="InterPro" id="IPR012347">
    <property type="entry name" value="Ferritin-like"/>
</dbReference>
<evidence type="ECO:0000256" key="1">
    <source>
        <dbReference type="ARBA" id="ARBA00007513"/>
    </source>
</evidence>
<evidence type="ECO:0000256" key="3">
    <source>
        <dbReference type="ARBA" id="ARBA00022723"/>
    </source>
</evidence>
<dbReference type="PROSITE" id="PS00204">
    <property type="entry name" value="FERRITIN_2"/>
    <property type="match status" value="1"/>
</dbReference>
<dbReference type="InterPro" id="IPR009040">
    <property type="entry name" value="Ferritin-like_diiron"/>
</dbReference>
<dbReference type="GO" id="GO:0008198">
    <property type="term" value="F:ferrous iron binding"/>
    <property type="evidence" value="ECO:0007669"/>
    <property type="project" value="TreeGrafter"/>
</dbReference>
<evidence type="ECO:0000256" key="6">
    <source>
        <dbReference type="RuleBase" id="RU361145"/>
    </source>
</evidence>
<dbReference type="AlphaFoldDB" id="A0AAJ7DUK2"/>
<keyword evidence="9" id="KW-1185">Reference proteome</keyword>
<feature type="binding site" evidence="5">
    <location>
        <position position="185"/>
    </location>
    <ligand>
        <name>Fe cation</name>
        <dbReference type="ChEBI" id="CHEBI:24875"/>
        <label>1</label>
    </ligand>
</feature>
<dbReference type="PROSITE" id="PS50905">
    <property type="entry name" value="FERRITIN_LIKE"/>
    <property type="match status" value="1"/>
</dbReference>
<dbReference type="InterPro" id="IPR008331">
    <property type="entry name" value="Ferritin_DPS_dom"/>
</dbReference>
<protein>
    <recommendedName>
        <fullName evidence="6">Ferritin</fullName>
    </recommendedName>
</protein>
<dbReference type="RefSeq" id="XP_011496952.1">
    <property type="nucleotide sequence ID" value="XM_011498650.1"/>
</dbReference>
<dbReference type="KEGG" id="csol:105361465"/>
<dbReference type="GO" id="GO:0005737">
    <property type="term" value="C:cytoplasm"/>
    <property type="evidence" value="ECO:0007669"/>
    <property type="project" value="TreeGrafter"/>
</dbReference>
<keyword evidence="2 6" id="KW-0409">Iron storage</keyword>
<dbReference type="Pfam" id="PF00210">
    <property type="entry name" value="Ferritin"/>
    <property type="match status" value="1"/>
</dbReference>
<dbReference type="GO" id="GO:0006879">
    <property type="term" value="P:intracellular iron ion homeostasis"/>
    <property type="evidence" value="ECO:0007669"/>
    <property type="project" value="UniProtKB-KW"/>
</dbReference>
<dbReference type="InterPro" id="IPR001519">
    <property type="entry name" value="Ferritin"/>
</dbReference>
<dbReference type="GO" id="GO:0008199">
    <property type="term" value="F:ferric iron binding"/>
    <property type="evidence" value="ECO:0007669"/>
    <property type="project" value="InterPro"/>
</dbReference>
<dbReference type="Proteomes" id="UP000695007">
    <property type="component" value="Unplaced"/>
</dbReference>
<dbReference type="Gene3D" id="1.20.1260.10">
    <property type="match status" value="1"/>
</dbReference>
<keyword evidence="3 5" id="KW-0479">Metal-binding</keyword>
<evidence type="ECO:0000313" key="9">
    <source>
        <dbReference type="Proteomes" id="UP000695007"/>
    </source>
</evidence>
<evidence type="ECO:0000259" key="8">
    <source>
        <dbReference type="PROSITE" id="PS50905"/>
    </source>
</evidence>
<evidence type="ECO:0000256" key="5">
    <source>
        <dbReference type="PIRSR" id="PIRSR601519-1"/>
    </source>
</evidence>
<comment type="function">
    <text evidence="6">Stores iron in a soluble, non-toxic, readily available form. Important for iron homeostasis. Iron is taken up in the ferrous form and deposited as ferric hydroxides after oxidation.</text>
</comment>
<sequence>MFVLGVLYAVLITTSAEFCYKDVENVCSQKLTSVLSDDLTLSNCNAKYGGIDSMQIELQAYANGHIETSFEFLLMSTHFGNYESNRVGFKNLYRKLSDSAWEKSIDLIKYITKRGGSMNFNQLPHFKKNEKDSHVLELTEIHSLAKALDSQKQLAAEGLRLHIQAKKYQDAAIAHYLEEKFLESQSDVVRVLAGHTSDLKNMLDRDASVAIFLFDEYLQKIL</sequence>
<dbReference type="CTD" id="44965"/>
<dbReference type="InterPro" id="IPR014034">
    <property type="entry name" value="Ferritin_CS"/>
</dbReference>
<organism evidence="9 10">
    <name type="scientific">Ceratosolen solmsi marchali</name>
    <dbReference type="NCBI Taxonomy" id="326594"/>
    <lineage>
        <taxon>Eukaryota</taxon>
        <taxon>Metazoa</taxon>
        <taxon>Ecdysozoa</taxon>
        <taxon>Arthropoda</taxon>
        <taxon>Hexapoda</taxon>
        <taxon>Insecta</taxon>
        <taxon>Pterygota</taxon>
        <taxon>Neoptera</taxon>
        <taxon>Endopterygota</taxon>
        <taxon>Hymenoptera</taxon>
        <taxon>Apocrita</taxon>
        <taxon>Proctotrupomorpha</taxon>
        <taxon>Chalcidoidea</taxon>
        <taxon>Agaonidae</taxon>
        <taxon>Agaoninae</taxon>
        <taxon>Ceratosolen</taxon>
    </lineage>
</organism>
<dbReference type="PANTHER" id="PTHR11431">
    <property type="entry name" value="FERRITIN"/>
    <property type="match status" value="1"/>
</dbReference>
<dbReference type="GO" id="GO:0006826">
    <property type="term" value="P:iron ion transport"/>
    <property type="evidence" value="ECO:0007669"/>
    <property type="project" value="InterPro"/>
</dbReference>